<dbReference type="RefSeq" id="WP_085077519.1">
    <property type="nucleotide sequence ID" value="NZ_LQPJ01000078.1"/>
</dbReference>
<gene>
    <name evidence="2" type="ORF">AWC19_03630</name>
</gene>
<protein>
    <submittedName>
        <fullName evidence="2">Uncharacterized protein</fullName>
    </submittedName>
</protein>
<proteinExistence type="predicted"/>
<dbReference type="AlphaFoldDB" id="A0A1X1ZU15"/>
<reference evidence="2 3" key="1">
    <citation type="submission" date="2016-01" db="EMBL/GenBank/DDBJ databases">
        <title>The new phylogeny of the genus Mycobacterium.</title>
        <authorList>
            <person name="Tarcisio F."/>
            <person name="Conor M."/>
            <person name="Antonella G."/>
            <person name="Elisabetta G."/>
            <person name="Giulia F.S."/>
            <person name="Sara T."/>
            <person name="Anna F."/>
            <person name="Clotilde B."/>
            <person name="Roberto B."/>
            <person name="Veronica D.S."/>
            <person name="Fabio R."/>
            <person name="Monica P."/>
            <person name="Olivier J."/>
            <person name="Enrico T."/>
            <person name="Nicola S."/>
        </authorList>
    </citation>
    <scope>NUCLEOTIDE SEQUENCE [LARGE SCALE GENOMIC DNA]</scope>
    <source>
        <strain evidence="2 3">DSM 44572</strain>
    </source>
</reference>
<evidence type="ECO:0000313" key="2">
    <source>
        <dbReference type="EMBL" id="ORW26571.1"/>
    </source>
</evidence>
<name>A0A1X1ZU15_9MYCO</name>
<keyword evidence="1" id="KW-1133">Transmembrane helix</keyword>
<organism evidence="2 3">
    <name type="scientific">Mycobacterium palustre</name>
    <dbReference type="NCBI Taxonomy" id="153971"/>
    <lineage>
        <taxon>Bacteria</taxon>
        <taxon>Bacillati</taxon>
        <taxon>Actinomycetota</taxon>
        <taxon>Actinomycetes</taxon>
        <taxon>Mycobacteriales</taxon>
        <taxon>Mycobacteriaceae</taxon>
        <taxon>Mycobacterium</taxon>
        <taxon>Mycobacterium simiae complex</taxon>
    </lineage>
</organism>
<feature type="transmembrane region" description="Helical" evidence="1">
    <location>
        <begin position="201"/>
        <end position="220"/>
    </location>
</feature>
<feature type="transmembrane region" description="Helical" evidence="1">
    <location>
        <begin position="259"/>
        <end position="280"/>
    </location>
</feature>
<dbReference type="STRING" id="153971.AWC19_03630"/>
<keyword evidence="1" id="KW-0472">Membrane</keyword>
<feature type="transmembrane region" description="Helical" evidence="1">
    <location>
        <begin position="172"/>
        <end position="194"/>
    </location>
</feature>
<sequence length="288" mass="29743">MRSAVTALLWLATTVATAVAIPGMWLQLNVIDEGGYAALAEKAARDPALQAAMAAELTTRAMALIAERGGGRYPVDGAQVHDVAAAFTAGPAFPPMFAQLNRAAHGWLFTGPGPRGTGNQWVVDVAPMLHDDSFQQVLRTHSVTVPDNLTVPLTVSMPGSLRQGRLSRLAAWGPWVSAGAAAAAGLFAMLTLAAARRRGRALTGLGVSALLVGGAGWAGIEAGGRHVNDALNRTTGDIRAIAEVMVDHAESGLRHWLDLTLVGGAALVGLGVLVAVLGGLRRKPPDPT</sequence>
<dbReference type="Proteomes" id="UP000193529">
    <property type="component" value="Unassembled WGS sequence"/>
</dbReference>
<keyword evidence="3" id="KW-1185">Reference proteome</keyword>
<dbReference type="EMBL" id="LQPJ01000078">
    <property type="protein sequence ID" value="ORW26571.1"/>
    <property type="molecule type" value="Genomic_DNA"/>
</dbReference>
<comment type="caution">
    <text evidence="2">The sequence shown here is derived from an EMBL/GenBank/DDBJ whole genome shotgun (WGS) entry which is preliminary data.</text>
</comment>
<dbReference type="OrthoDB" id="4753518at2"/>
<evidence type="ECO:0000256" key="1">
    <source>
        <dbReference type="SAM" id="Phobius"/>
    </source>
</evidence>
<evidence type="ECO:0000313" key="3">
    <source>
        <dbReference type="Proteomes" id="UP000193529"/>
    </source>
</evidence>
<keyword evidence="1" id="KW-0812">Transmembrane</keyword>
<accession>A0A1X1ZU15</accession>